<dbReference type="InterPro" id="IPR002048">
    <property type="entry name" value="EF_hand_dom"/>
</dbReference>
<dbReference type="InterPro" id="IPR036322">
    <property type="entry name" value="WD40_repeat_dom_sf"/>
</dbReference>
<evidence type="ECO:0000313" key="5">
    <source>
        <dbReference type="EMBL" id="KAK7482909.1"/>
    </source>
</evidence>
<feature type="repeat" description="WD" evidence="3">
    <location>
        <begin position="337"/>
        <end position="378"/>
    </location>
</feature>
<keyword evidence="2" id="KW-0677">Repeat</keyword>
<evidence type="ECO:0000313" key="6">
    <source>
        <dbReference type="Proteomes" id="UP001519460"/>
    </source>
</evidence>
<dbReference type="PANTHER" id="PTHR44324:SF4">
    <property type="entry name" value="WD40 REPEAT DOMAIN 95"/>
    <property type="match status" value="1"/>
</dbReference>
<dbReference type="InterPro" id="IPR001680">
    <property type="entry name" value="WD40_rpt"/>
</dbReference>
<comment type="caution">
    <text evidence="5">The sequence shown here is derived from an EMBL/GenBank/DDBJ whole genome shotgun (WGS) entry which is preliminary data.</text>
</comment>
<reference evidence="5 6" key="1">
    <citation type="journal article" date="2023" name="Sci. Data">
        <title>Genome assembly of the Korean intertidal mud-creeper Batillaria attramentaria.</title>
        <authorList>
            <person name="Patra A.K."/>
            <person name="Ho P.T."/>
            <person name="Jun S."/>
            <person name="Lee S.J."/>
            <person name="Kim Y."/>
            <person name="Won Y.J."/>
        </authorList>
    </citation>
    <scope>NUCLEOTIDE SEQUENCE [LARGE SCALE GENOMIC DNA]</scope>
    <source>
        <strain evidence="5">Wonlab-2016</strain>
    </source>
</reference>
<proteinExistence type="predicted"/>
<feature type="domain" description="EF-hand" evidence="4">
    <location>
        <begin position="68"/>
        <end position="103"/>
    </location>
</feature>
<evidence type="ECO:0000256" key="3">
    <source>
        <dbReference type="PROSITE-ProRule" id="PRU00221"/>
    </source>
</evidence>
<evidence type="ECO:0000256" key="2">
    <source>
        <dbReference type="ARBA" id="ARBA00022737"/>
    </source>
</evidence>
<evidence type="ECO:0000256" key="1">
    <source>
        <dbReference type="ARBA" id="ARBA00022574"/>
    </source>
</evidence>
<dbReference type="Proteomes" id="UP001519460">
    <property type="component" value="Unassembled WGS sequence"/>
</dbReference>
<dbReference type="SMART" id="SM00320">
    <property type="entry name" value="WD40"/>
    <property type="match status" value="4"/>
</dbReference>
<name>A0ABD0K700_9CAEN</name>
<dbReference type="Gene3D" id="2.130.10.10">
    <property type="entry name" value="YVTN repeat-like/Quinoprotein amine dehydrogenase"/>
    <property type="match status" value="2"/>
</dbReference>
<sequence>MMLQGGTPRDSFTADGFTPVALDGNVESSQSQGAVKFVDLTSIQHFAQGLSIGGDLPSFGVGRRRFDIKRHVVRHMFEKIDWASLGEVSWDDFCTYLQLKMGKEEEIDQLSKEIDFLPTSDSRLPHREPCVGLGCTRDGMWITASTSNIRVKTFKPKWATCLAVATEYSKVLIATGDREIQFFDMANFGPHCQVNGMDTVPMTMHYSSSISLDQAILDHDIEFTRFQVHRDWVQMVRYYPKTDQIVSCSKDKTIPLVLAARRASTNVQRALKENDKKKFLGAYACTRPRAAADQIVFQVHNGVNCFDFCPVLKLVASGGLDRTIRIWNCYIASDETLKTHKEPVTCVSYNPVFNHLVSASANSDVRVWDLDTGKLEFEFGHAHGEHG</sequence>
<keyword evidence="6" id="KW-1185">Reference proteome</keyword>
<dbReference type="InterPro" id="IPR019775">
    <property type="entry name" value="WD40_repeat_CS"/>
</dbReference>
<dbReference type="AlphaFoldDB" id="A0ABD0K700"/>
<dbReference type="PROSITE" id="PS50294">
    <property type="entry name" value="WD_REPEATS_REGION"/>
    <property type="match status" value="1"/>
</dbReference>
<protein>
    <recommendedName>
        <fullName evidence="4">EF-hand domain-containing protein</fullName>
    </recommendedName>
</protein>
<evidence type="ECO:0000259" key="4">
    <source>
        <dbReference type="PROSITE" id="PS50222"/>
    </source>
</evidence>
<dbReference type="EMBL" id="JACVVK020000236">
    <property type="protein sequence ID" value="KAK7482909.1"/>
    <property type="molecule type" value="Genomic_DNA"/>
</dbReference>
<keyword evidence="1 3" id="KW-0853">WD repeat</keyword>
<accession>A0ABD0K700</accession>
<gene>
    <name evidence="5" type="ORF">BaRGS_00025809</name>
</gene>
<dbReference type="InterPro" id="IPR051242">
    <property type="entry name" value="WD-EF-hand_domain"/>
</dbReference>
<dbReference type="SUPFAM" id="SSF50978">
    <property type="entry name" value="WD40 repeat-like"/>
    <property type="match status" value="1"/>
</dbReference>
<feature type="non-terminal residue" evidence="5">
    <location>
        <position position="387"/>
    </location>
</feature>
<dbReference type="PANTHER" id="PTHR44324">
    <property type="entry name" value="WD40 REPEAT DOMAIN 95"/>
    <property type="match status" value="1"/>
</dbReference>
<dbReference type="PROSITE" id="PS00678">
    <property type="entry name" value="WD_REPEATS_1"/>
    <property type="match status" value="1"/>
</dbReference>
<dbReference type="Pfam" id="PF00400">
    <property type="entry name" value="WD40"/>
    <property type="match status" value="3"/>
</dbReference>
<organism evidence="5 6">
    <name type="scientific">Batillaria attramentaria</name>
    <dbReference type="NCBI Taxonomy" id="370345"/>
    <lineage>
        <taxon>Eukaryota</taxon>
        <taxon>Metazoa</taxon>
        <taxon>Spiralia</taxon>
        <taxon>Lophotrochozoa</taxon>
        <taxon>Mollusca</taxon>
        <taxon>Gastropoda</taxon>
        <taxon>Caenogastropoda</taxon>
        <taxon>Sorbeoconcha</taxon>
        <taxon>Cerithioidea</taxon>
        <taxon>Batillariidae</taxon>
        <taxon>Batillaria</taxon>
    </lineage>
</organism>
<dbReference type="PROSITE" id="PS50222">
    <property type="entry name" value="EF_HAND_2"/>
    <property type="match status" value="1"/>
</dbReference>
<feature type="repeat" description="WD" evidence="3">
    <location>
        <begin position="303"/>
        <end position="328"/>
    </location>
</feature>
<dbReference type="InterPro" id="IPR015943">
    <property type="entry name" value="WD40/YVTN_repeat-like_dom_sf"/>
</dbReference>
<dbReference type="PROSITE" id="PS50082">
    <property type="entry name" value="WD_REPEATS_2"/>
    <property type="match status" value="2"/>
</dbReference>